<keyword evidence="5" id="KW-0732">Signal</keyword>
<dbReference type="SUPFAM" id="SSF53850">
    <property type="entry name" value="Periplasmic binding protein-like II"/>
    <property type="match status" value="1"/>
</dbReference>
<dbReference type="RefSeq" id="WP_284304614.1">
    <property type="nucleotide sequence ID" value="NZ_BSUO01000001.1"/>
</dbReference>
<feature type="domain" description="PBP" evidence="6">
    <location>
        <begin position="41"/>
        <end position="337"/>
    </location>
</feature>
<evidence type="ECO:0000256" key="1">
    <source>
        <dbReference type="ARBA" id="ARBA00008725"/>
    </source>
</evidence>
<evidence type="ECO:0000256" key="5">
    <source>
        <dbReference type="SAM" id="SignalP"/>
    </source>
</evidence>
<feature type="signal peptide" evidence="5">
    <location>
        <begin position="1"/>
        <end position="25"/>
    </location>
</feature>
<feature type="chain" id="PRO_5047283081" description="Phosphate-binding protein" evidence="5">
    <location>
        <begin position="26"/>
        <end position="370"/>
    </location>
</feature>
<dbReference type="Gene3D" id="3.40.190.10">
    <property type="entry name" value="Periplasmic binding protein-like II"/>
    <property type="match status" value="2"/>
</dbReference>
<proteinExistence type="inferred from homology"/>
<dbReference type="PIRSF" id="PIRSF002756">
    <property type="entry name" value="PstS"/>
    <property type="match status" value="1"/>
</dbReference>
<protein>
    <recommendedName>
        <fullName evidence="4">Phosphate-binding protein</fullName>
    </recommendedName>
</protein>
<reference evidence="8" key="1">
    <citation type="journal article" date="2019" name="Int. J. Syst. Evol. Microbiol.">
        <title>The Global Catalogue of Microorganisms (GCM) 10K type strain sequencing project: providing services to taxonomists for standard genome sequencing and annotation.</title>
        <authorList>
            <consortium name="The Broad Institute Genomics Platform"/>
            <consortium name="The Broad Institute Genome Sequencing Center for Infectious Disease"/>
            <person name="Wu L."/>
            <person name="Ma J."/>
        </authorList>
    </citation>
    <scope>NUCLEOTIDE SEQUENCE [LARGE SCALE GENOMIC DNA]</scope>
    <source>
        <strain evidence="8">NBRC 113072</strain>
    </source>
</reference>
<comment type="similarity">
    <text evidence="1 4">Belongs to the PstS family.</text>
</comment>
<name>A0ABQ6IUN8_9MICO</name>
<gene>
    <name evidence="7" type="ORF">GCM10025883_30530</name>
</gene>
<dbReference type="PANTHER" id="PTHR42996">
    <property type="entry name" value="PHOSPHATE-BINDING PROTEIN PSTS"/>
    <property type="match status" value="1"/>
</dbReference>
<dbReference type="EMBL" id="BSUO01000001">
    <property type="protein sequence ID" value="GMA41008.1"/>
    <property type="molecule type" value="Genomic_DNA"/>
</dbReference>
<dbReference type="PROSITE" id="PS51257">
    <property type="entry name" value="PROKAR_LIPOPROTEIN"/>
    <property type="match status" value="1"/>
</dbReference>
<keyword evidence="8" id="KW-1185">Reference proteome</keyword>
<comment type="caution">
    <text evidence="7">The sequence shown here is derived from an EMBL/GenBank/DDBJ whole genome shotgun (WGS) entry which is preliminary data.</text>
</comment>
<keyword evidence="3 4" id="KW-0592">Phosphate transport</keyword>
<evidence type="ECO:0000256" key="4">
    <source>
        <dbReference type="PIRNR" id="PIRNR002756"/>
    </source>
</evidence>
<evidence type="ECO:0000256" key="2">
    <source>
        <dbReference type="ARBA" id="ARBA00022448"/>
    </source>
</evidence>
<dbReference type="NCBIfam" id="TIGR00975">
    <property type="entry name" value="3a0107s03"/>
    <property type="match status" value="1"/>
</dbReference>
<sequence length="370" mass="38030">MKRTTFGRVALPATLALAFSLTACGAPANEQPAQNGGATGGATSAGVSGTISGVGASSQAAAVEAWKAKFEGANPDATVNYDPQGSGAGREQFLAGAVQFAGSDAYLDEEEQGKVPATCGELIEFPAYISPIALAYKVQGVDNLQLSAPTIAKIFSGKITTWNDPAIAADNPGAQLPATNITPVHRSDKSGTTENFTDYLNKAAPKEWTNEADGNWPIQGGEAAKGTSGVVQAINAGDGTIGYADASQVGDLKTAKVKVGEEFVEYSPEAAAKVIDASEKAPNRKSQYDFAIDLKRDTTEGGTYPIVLAAYTLACTKYSDQKTADLVKAWLSYTVSEDGQKAAAEAAGSAPISNTARENGMKGINAISAG</sequence>
<keyword evidence="2 4" id="KW-0813">Transport</keyword>
<organism evidence="7 8">
    <name type="scientific">Mobilicoccus caccae</name>
    <dbReference type="NCBI Taxonomy" id="1859295"/>
    <lineage>
        <taxon>Bacteria</taxon>
        <taxon>Bacillati</taxon>
        <taxon>Actinomycetota</taxon>
        <taxon>Actinomycetes</taxon>
        <taxon>Micrococcales</taxon>
        <taxon>Dermatophilaceae</taxon>
        <taxon>Mobilicoccus</taxon>
    </lineage>
</organism>
<dbReference type="Pfam" id="PF12849">
    <property type="entry name" value="PBP_like_2"/>
    <property type="match status" value="1"/>
</dbReference>
<accession>A0ABQ6IUN8</accession>
<evidence type="ECO:0000259" key="6">
    <source>
        <dbReference type="Pfam" id="PF12849"/>
    </source>
</evidence>
<dbReference type="InterPro" id="IPR005673">
    <property type="entry name" value="ABC_phos-bd_PstS"/>
</dbReference>
<evidence type="ECO:0000256" key="3">
    <source>
        <dbReference type="ARBA" id="ARBA00022592"/>
    </source>
</evidence>
<evidence type="ECO:0000313" key="7">
    <source>
        <dbReference type="EMBL" id="GMA41008.1"/>
    </source>
</evidence>
<dbReference type="Proteomes" id="UP001157126">
    <property type="component" value="Unassembled WGS sequence"/>
</dbReference>
<dbReference type="InterPro" id="IPR050962">
    <property type="entry name" value="Phosphate-bind_PstS"/>
</dbReference>
<dbReference type="PANTHER" id="PTHR42996:SF1">
    <property type="entry name" value="PHOSPHATE-BINDING PROTEIN PSTS"/>
    <property type="match status" value="1"/>
</dbReference>
<evidence type="ECO:0000313" key="8">
    <source>
        <dbReference type="Proteomes" id="UP001157126"/>
    </source>
</evidence>
<dbReference type="InterPro" id="IPR024370">
    <property type="entry name" value="PBP_domain"/>
</dbReference>
<dbReference type="CDD" id="cd13565">
    <property type="entry name" value="PBP2_PstS"/>
    <property type="match status" value="1"/>
</dbReference>